<evidence type="ECO:0000259" key="2">
    <source>
        <dbReference type="PROSITE" id="PS50853"/>
    </source>
</evidence>
<evidence type="ECO:0000313" key="3">
    <source>
        <dbReference type="EMBL" id="MBF9221847.1"/>
    </source>
</evidence>
<keyword evidence="1" id="KW-0677">Repeat</keyword>
<protein>
    <submittedName>
        <fullName evidence="3">Fibronectin type III domain-containing protein</fullName>
    </submittedName>
</protein>
<dbReference type="InterPro" id="IPR050991">
    <property type="entry name" value="ECM_Regulatory_Proteins"/>
</dbReference>
<comment type="caution">
    <text evidence="3">The sequence shown here is derived from an EMBL/GenBank/DDBJ whole genome shotgun (WGS) entry which is preliminary data.</text>
</comment>
<feature type="domain" description="Fibronectin type-III" evidence="2">
    <location>
        <begin position="409"/>
        <end position="498"/>
    </location>
</feature>
<dbReference type="Gene3D" id="2.60.40.10">
    <property type="entry name" value="Immunoglobulins"/>
    <property type="match status" value="6"/>
</dbReference>
<dbReference type="InterPro" id="IPR003961">
    <property type="entry name" value="FN3_dom"/>
</dbReference>
<dbReference type="Pfam" id="PF00041">
    <property type="entry name" value="fn3"/>
    <property type="match status" value="2"/>
</dbReference>
<dbReference type="NCBIfam" id="TIGR04183">
    <property type="entry name" value="Por_Secre_tail"/>
    <property type="match status" value="1"/>
</dbReference>
<feature type="domain" description="Fibronectin type-III" evidence="2">
    <location>
        <begin position="688"/>
        <end position="777"/>
    </location>
</feature>
<organism evidence="3 4">
    <name type="scientific">Hymenobacter ruricola</name>
    <dbReference type="NCBI Taxonomy" id="2791023"/>
    <lineage>
        <taxon>Bacteria</taxon>
        <taxon>Pseudomonadati</taxon>
        <taxon>Bacteroidota</taxon>
        <taxon>Cytophagia</taxon>
        <taxon>Cytophagales</taxon>
        <taxon>Hymenobacteraceae</taxon>
        <taxon>Hymenobacter</taxon>
    </lineage>
</organism>
<name>A0ABS0I4H7_9BACT</name>
<dbReference type="InterPro" id="IPR036116">
    <property type="entry name" value="FN3_sf"/>
</dbReference>
<dbReference type="SMART" id="SM00060">
    <property type="entry name" value="FN3"/>
    <property type="match status" value="6"/>
</dbReference>
<dbReference type="CDD" id="cd00063">
    <property type="entry name" value="FN3"/>
    <property type="match status" value="4"/>
</dbReference>
<dbReference type="PROSITE" id="PS50853">
    <property type="entry name" value="FN3"/>
    <property type="match status" value="5"/>
</dbReference>
<dbReference type="SUPFAM" id="SSF49265">
    <property type="entry name" value="Fibronectin type III"/>
    <property type="match status" value="3"/>
</dbReference>
<dbReference type="Proteomes" id="UP000618931">
    <property type="component" value="Unassembled WGS sequence"/>
</dbReference>
<dbReference type="RefSeq" id="WP_196293301.1">
    <property type="nucleotide sequence ID" value="NZ_JADQDM010000005.1"/>
</dbReference>
<sequence length="1186" mass="118593">MLLLMGVLPRAGRAQSVVLEQWALTANNSATLASAGTVATVPTLTTGAAAPLPTNNLTTANGTTVPAVAAYSGLGQALAPAADGGSWGNSTASPPTRYEEFTYTVAPGYAARLDSLVFSTALSGGSNGRVGVSYSIDGFANTTYLSGSLSSGLVSNGASLNATNNVTAATDAYTVVRLALSGSTGLKLAAGSTVAFRLYYGVSTSNTGRYALLRSFSVKGQSITIGSVGATTASATFAAASGYTYAISTTPAGGTATLATAPSSANGYTATYDLSGLAPATAYTATVVGTRSAAPTTTTITSASFTTQSSSQPCAAATGLAVGSITTSTASVSFTPGASNVSYTLTYYPTSTPASAITVSPAPTASPVALTGLTAGTAYTVTLQSACSNGGISATSTQTFTTTAVACADPSGLAVSGATSTSASVGFTPGAGNASYVVTYYPTSTPASAITVSPAPTASPVALTGLTAGTPYTVTLQSICSNGASTSVQTTTFTTASLSCSNPNSATAITNVTGTTARVDIVAGTNNVSYAVTYYPSGNPGATVTVTSSTTPIDLVGLTPNTSYLLNIKSNCVNGGTSTGINRNFSTPSVACADPTSVAVGSITNSSASLSFTPGASNTSYTVAYYPTATPAAVVTVSPAPTASPVALTSLTANTAYTVTLQSTCSNGSSGTVITRTFTTLAPSACDAPTGAAVGSITATSASLSFVPGASNASYVVTYYPTSTPASAITVAPAPTASPVALTGLTGNTAYTVTLQSTCSNGQLSAVQTLTFTTLIPNFLQQWSLKVSDADSAGIRSAAVAASISTMRQLVPSNGTTVAAYPARSARYGQAFAPTADGLWTTAVGGPGSNPNRTIYRQFVIKPGMGSVRVDSLVLWAAMYNTTGKMAVVYSKTGFKPSTPGGALDSVDVAGGKGPSGALPGSASGAFAAPVALANQNTGPNQAYRFALNTPGAAPAAGVALHPGDSLTVRVYFSTGSSSNGRYALLKDVYTIGQSIVTPLPVTLTSFTATRQGGAAALKWTTATEINNEAFEVEVATGTQTQFRSIGRLAGAGNGQTAHTYQFLDTEEGKKGLRYYRLRQVDKDGTTTYSSLRSVLFDGGTATALQVSPNPFHSDAVALTTQANASARTTLRLTDALGRTVRTQELTVPAGSAQLTVSGLSGLPAGLYLLHLTLDGRPQQVKLVRE</sequence>
<accession>A0ABS0I4H7</accession>
<dbReference type="InterPro" id="IPR013783">
    <property type="entry name" value="Ig-like_fold"/>
</dbReference>
<reference evidence="3 4" key="1">
    <citation type="submission" date="2020-11" db="EMBL/GenBank/DDBJ databases">
        <authorList>
            <person name="Kim M.K."/>
        </authorList>
    </citation>
    <scope>NUCLEOTIDE SEQUENCE [LARGE SCALE GENOMIC DNA]</scope>
    <source>
        <strain evidence="3 4">BT662</strain>
    </source>
</reference>
<evidence type="ECO:0000256" key="1">
    <source>
        <dbReference type="ARBA" id="ARBA00022737"/>
    </source>
</evidence>
<dbReference type="PANTHER" id="PTHR46708">
    <property type="entry name" value="TENASCIN"/>
    <property type="match status" value="1"/>
</dbReference>
<feature type="domain" description="Fibronectin type-III" evidence="2">
    <location>
        <begin position="594"/>
        <end position="683"/>
    </location>
</feature>
<proteinExistence type="predicted"/>
<feature type="domain" description="Fibronectin type-III" evidence="2">
    <location>
        <begin position="316"/>
        <end position="406"/>
    </location>
</feature>
<evidence type="ECO:0000313" key="4">
    <source>
        <dbReference type="Proteomes" id="UP000618931"/>
    </source>
</evidence>
<dbReference type="PANTHER" id="PTHR46708:SF2">
    <property type="entry name" value="FIBRONECTIN TYPE-III DOMAIN-CONTAINING PROTEIN"/>
    <property type="match status" value="1"/>
</dbReference>
<dbReference type="InterPro" id="IPR026444">
    <property type="entry name" value="Secre_tail"/>
</dbReference>
<gene>
    <name evidence="3" type="ORF">I2H31_12110</name>
</gene>
<keyword evidence="4" id="KW-1185">Reference proteome</keyword>
<dbReference type="EMBL" id="JADQDM010000005">
    <property type="protein sequence ID" value="MBF9221847.1"/>
    <property type="molecule type" value="Genomic_DNA"/>
</dbReference>
<feature type="domain" description="Fibronectin type-III" evidence="2">
    <location>
        <begin position="502"/>
        <end position="590"/>
    </location>
</feature>